<name>A0ACB9ZBK6_9PEZI</name>
<organism evidence="1 2">
    <name type="scientific">Hypoxylon rubiginosum</name>
    <dbReference type="NCBI Taxonomy" id="110542"/>
    <lineage>
        <taxon>Eukaryota</taxon>
        <taxon>Fungi</taxon>
        <taxon>Dikarya</taxon>
        <taxon>Ascomycota</taxon>
        <taxon>Pezizomycotina</taxon>
        <taxon>Sordariomycetes</taxon>
        <taxon>Xylariomycetidae</taxon>
        <taxon>Xylariales</taxon>
        <taxon>Hypoxylaceae</taxon>
        <taxon>Hypoxylon</taxon>
    </lineage>
</organism>
<keyword evidence="2" id="KW-1185">Reference proteome</keyword>
<reference evidence="1 2" key="1">
    <citation type="journal article" date="2022" name="New Phytol.">
        <title>Ecological generalism drives hyperdiversity of secondary metabolite gene clusters in xylarialean endophytes.</title>
        <authorList>
            <person name="Franco M.E.E."/>
            <person name="Wisecaver J.H."/>
            <person name="Arnold A.E."/>
            <person name="Ju Y.M."/>
            <person name="Slot J.C."/>
            <person name="Ahrendt S."/>
            <person name="Moore L.P."/>
            <person name="Eastman K.E."/>
            <person name="Scott K."/>
            <person name="Konkel Z."/>
            <person name="Mondo S.J."/>
            <person name="Kuo A."/>
            <person name="Hayes R.D."/>
            <person name="Haridas S."/>
            <person name="Andreopoulos B."/>
            <person name="Riley R."/>
            <person name="LaButti K."/>
            <person name="Pangilinan J."/>
            <person name="Lipzen A."/>
            <person name="Amirebrahimi M."/>
            <person name="Yan J."/>
            <person name="Adam C."/>
            <person name="Keymanesh K."/>
            <person name="Ng V."/>
            <person name="Louie K."/>
            <person name="Northen T."/>
            <person name="Drula E."/>
            <person name="Henrissat B."/>
            <person name="Hsieh H.M."/>
            <person name="Youens-Clark K."/>
            <person name="Lutzoni F."/>
            <person name="Miadlikowska J."/>
            <person name="Eastwood D.C."/>
            <person name="Hamelin R.C."/>
            <person name="Grigoriev I.V."/>
            <person name="U'Ren J.M."/>
        </authorList>
    </citation>
    <scope>NUCLEOTIDE SEQUENCE [LARGE SCALE GENOMIC DNA]</scope>
    <source>
        <strain evidence="1 2">CBS 119005</strain>
    </source>
</reference>
<evidence type="ECO:0000313" key="2">
    <source>
        <dbReference type="Proteomes" id="UP001497700"/>
    </source>
</evidence>
<dbReference type="EMBL" id="MU393434">
    <property type="protein sequence ID" value="KAI4868938.1"/>
    <property type="molecule type" value="Genomic_DNA"/>
</dbReference>
<accession>A0ACB9ZBK6</accession>
<proteinExistence type="predicted"/>
<evidence type="ECO:0000313" key="1">
    <source>
        <dbReference type="EMBL" id="KAI4868938.1"/>
    </source>
</evidence>
<protein>
    <submittedName>
        <fullName evidence="1">Uncharacterized protein</fullName>
    </submittedName>
</protein>
<sequence>MSEFTSTREGFQRAMEWSLVGSAEDAKSYAASTTLPTFYHTMNGQRLDYDAYVKGIVEWRGKVSEYKPVVHEFLRDGDQLAARMTGTIKVSGTDTFFESFMFGKVDKKTGKMEWLVERSVWGPAGGAPEHGVN</sequence>
<dbReference type="Proteomes" id="UP001497700">
    <property type="component" value="Unassembled WGS sequence"/>
</dbReference>
<comment type="caution">
    <text evidence="1">The sequence shown here is derived from an EMBL/GenBank/DDBJ whole genome shotgun (WGS) entry which is preliminary data.</text>
</comment>
<gene>
    <name evidence="1" type="ORF">F4820DRAFT_408332</name>
</gene>